<evidence type="ECO:0000313" key="2">
    <source>
        <dbReference type="Proteomes" id="UP001595908"/>
    </source>
</evidence>
<evidence type="ECO:0000313" key="1">
    <source>
        <dbReference type="EMBL" id="MFC4983385.1"/>
    </source>
</evidence>
<name>A0ABV9VMP6_STRAZ</name>
<accession>A0ABV9VMP6</accession>
<protein>
    <submittedName>
        <fullName evidence="1">Uncharacterized protein</fullName>
    </submittedName>
</protein>
<organism evidence="1 2">
    <name type="scientific">Streptomyces atroolivaceus</name>
    <dbReference type="NCBI Taxonomy" id="66869"/>
    <lineage>
        <taxon>Bacteria</taxon>
        <taxon>Bacillati</taxon>
        <taxon>Actinomycetota</taxon>
        <taxon>Actinomycetes</taxon>
        <taxon>Kitasatosporales</taxon>
        <taxon>Streptomycetaceae</taxon>
        <taxon>Streptomyces</taxon>
    </lineage>
</organism>
<dbReference type="RefSeq" id="WP_033305634.1">
    <property type="nucleotide sequence ID" value="NZ_JBHSJE010000016.1"/>
</dbReference>
<gene>
    <name evidence="1" type="ORF">ACFPL4_34490</name>
</gene>
<comment type="caution">
    <text evidence="1">The sequence shown here is derived from an EMBL/GenBank/DDBJ whole genome shotgun (WGS) entry which is preliminary data.</text>
</comment>
<sequence>MTSTHQTRQLFPTSRASTPIQWAVSLDLATLSGPERRSVSSRELAGRSGLGQDTVAEIMAFLGTVGLVEGTRQECAATVAGWEIATACRKDETQGRLLLLPLFLKHWSVPLVYGMLLDAPVEQTVLVSRLRGATGIAARRAQYLVEWLMLALVLRQDPAMRISPSAACTIALPSAPPTVEVAAEESSGLLMGLTFAELRSLPPEHYVALLKQVPALYDLDPV</sequence>
<proteinExistence type="predicted"/>
<keyword evidence="2" id="KW-1185">Reference proteome</keyword>
<dbReference type="Proteomes" id="UP001595908">
    <property type="component" value="Unassembled WGS sequence"/>
</dbReference>
<dbReference type="GeneID" id="31237439"/>
<dbReference type="EMBL" id="JBHSJE010000016">
    <property type="protein sequence ID" value="MFC4983385.1"/>
    <property type="molecule type" value="Genomic_DNA"/>
</dbReference>
<reference evidence="2" key="1">
    <citation type="journal article" date="2019" name="Int. J. Syst. Evol. Microbiol.">
        <title>The Global Catalogue of Microorganisms (GCM) 10K type strain sequencing project: providing services to taxonomists for standard genome sequencing and annotation.</title>
        <authorList>
            <consortium name="The Broad Institute Genomics Platform"/>
            <consortium name="The Broad Institute Genome Sequencing Center for Infectious Disease"/>
            <person name="Wu L."/>
            <person name="Ma J."/>
        </authorList>
    </citation>
    <scope>NUCLEOTIDE SEQUENCE [LARGE SCALE GENOMIC DNA]</scope>
    <source>
        <strain evidence="2">ICMP 257</strain>
    </source>
</reference>